<protein>
    <submittedName>
        <fullName evidence="1">Uncharacterized protein</fullName>
    </submittedName>
</protein>
<keyword evidence="2" id="KW-1185">Reference proteome</keyword>
<dbReference type="EMBL" id="JAPQKH010000004">
    <property type="protein sequence ID" value="KAJ5100350.1"/>
    <property type="molecule type" value="Genomic_DNA"/>
</dbReference>
<comment type="caution">
    <text evidence="1">The sequence shown here is derived from an EMBL/GenBank/DDBJ whole genome shotgun (WGS) entry which is preliminary data.</text>
</comment>
<proteinExistence type="predicted"/>
<dbReference type="Proteomes" id="UP001149165">
    <property type="component" value="Unassembled WGS sequence"/>
</dbReference>
<accession>A0A9W9KBM4</accession>
<evidence type="ECO:0000313" key="1">
    <source>
        <dbReference type="EMBL" id="KAJ5100350.1"/>
    </source>
</evidence>
<evidence type="ECO:0000313" key="2">
    <source>
        <dbReference type="Proteomes" id="UP001149165"/>
    </source>
</evidence>
<reference evidence="1" key="1">
    <citation type="submission" date="2022-11" db="EMBL/GenBank/DDBJ databases">
        <authorList>
            <person name="Petersen C."/>
        </authorList>
    </citation>
    <scope>NUCLEOTIDE SEQUENCE</scope>
    <source>
        <strain evidence="1">IBT 30069</strain>
    </source>
</reference>
<name>A0A9W9KBM4_9EURO</name>
<dbReference type="AlphaFoldDB" id="A0A9W9KBM4"/>
<organism evidence="1 2">
    <name type="scientific">Penicillium angulare</name>
    <dbReference type="NCBI Taxonomy" id="116970"/>
    <lineage>
        <taxon>Eukaryota</taxon>
        <taxon>Fungi</taxon>
        <taxon>Dikarya</taxon>
        <taxon>Ascomycota</taxon>
        <taxon>Pezizomycotina</taxon>
        <taxon>Eurotiomycetes</taxon>
        <taxon>Eurotiomycetidae</taxon>
        <taxon>Eurotiales</taxon>
        <taxon>Aspergillaceae</taxon>
        <taxon>Penicillium</taxon>
    </lineage>
</organism>
<gene>
    <name evidence="1" type="ORF">N7456_006402</name>
</gene>
<sequence length="69" mass="7827">MEKSSFLSTFQFAPRSLDQELQRAFAGLQPYTEITSSDKNIRPENIELNDLKYKLTSGYTGRPVSPAKN</sequence>
<reference evidence="1" key="2">
    <citation type="journal article" date="2023" name="IMA Fungus">
        <title>Comparative genomic study of the Penicillium genus elucidates a diverse pangenome and 15 lateral gene transfer events.</title>
        <authorList>
            <person name="Petersen C."/>
            <person name="Sorensen T."/>
            <person name="Nielsen M.R."/>
            <person name="Sondergaard T.E."/>
            <person name="Sorensen J.L."/>
            <person name="Fitzpatrick D.A."/>
            <person name="Frisvad J.C."/>
            <person name="Nielsen K.L."/>
        </authorList>
    </citation>
    <scope>NUCLEOTIDE SEQUENCE</scope>
    <source>
        <strain evidence="1">IBT 30069</strain>
    </source>
</reference>